<evidence type="ECO:0000313" key="1">
    <source>
        <dbReference type="EMBL" id="KKL62837.1"/>
    </source>
</evidence>
<proteinExistence type="predicted"/>
<gene>
    <name evidence="1" type="ORF">LCGC14_2181170</name>
</gene>
<dbReference type="EMBL" id="LAZR01028364">
    <property type="protein sequence ID" value="KKL62837.1"/>
    <property type="molecule type" value="Genomic_DNA"/>
</dbReference>
<accession>A0A0F9GI58</accession>
<organism evidence="1">
    <name type="scientific">marine sediment metagenome</name>
    <dbReference type="NCBI Taxonomy" id="412755"/>
    <lineage>
        <taxon>unclassified sequences</taxon>
        <taxon>metagenomes</taxon>
        <taxon>ecological metagenomes</taxon>
    </lineage>
</organism>
<name>A0A0F9GI58_9ZZZZ</name>
<sequence length="61" mass="7044">MKPITSIQDIYDILRHVTGLLDQLEKEQPTHKFEQAVNLTASELNSEVETILDFLEIPYQS</sequence>
<protein>
    <submittedName>
        <fullName evidence="1">Uncharacterized protein</fullName>
    </submittedName>
</protein>
<reference evidence="1" key="1">
    <citation type="journal article" date="2015" name="Nature">
        <title>Complex archaea that bridge the gap between prokaryotes and eukaryotes.</title>
        <authorList>
            <person name="Spang A."/>
            <person name="Saw J.H."/>
            <person name="Jorgensen S.L."/>
            <person name="Zaremba-Niedzwiedzka K."/>
            <person name="Martijn J."/>
            <person name="Lind A.E."/>
            <person name="van Eijk R."/>
            <person name="Schleper C."/>
            <person name="Guy L."/>
            <person name="Ettema T.J."/>
        </authorList>
    </citation>
    <scope>NUCLEOTIDE SEQUENCE</scope>
</reference>
<comment type="caution">
    <text evidence="1">The sequence shown here is derived from an EMBL/GenBank/DDBJ whole genome shotgun (WGS) entry which is preliminary data.</text>
</comment>
<dbReference type="AlphaFoldDB" id="A0A0F9GI58"/>